<feature type="compositionally biased region" description="Basic residues" evidence="1">
    <location>
        <begin position="707"/>
        <end position="725"/>
    </location>
</feature>
<protein>
    <submittedName>
        <fullName evidence="3">F-box domain-containing protein</fullName>
    </submittedName>
</protein>
<feature type="region of interest" description="Disordered" evidence="1">
    <location>
        <begin position="626"/>
        <end position="751"/>
    </location>
</feature>
<feature type="compositionally biased region" description="Low complexity" evidence="1">
    <location>
        <begin position="575"/>
        <end position="594"/>
    </location>
</feature>
<keyword evidence="2" id="KW-1185">Reference proteome</keyword>
<feature type="region of interest" description="Disordered" evidence="1">
    <location>
        <begin position="388"/>
        <end position="426"/>
    </location>
</feature>
<dbReference type="WBParaSite" id="snap_masked-unitig_20742-processed-gene-0.0-mRNA-1">
    <property type="protein sequence ID" value="snap_masked-unitig_20742-processed-gene-0.0-mRNA-1"/>
    <property type="gene ID" value="snap_masked-unitig_20742-processed-gene-0.0"/>
</dbReference>
<feature type="compositionally biased region" description="Basic residues" evidence="1">
    <location>
        <begin position="742"/>
        <end position="751"/>
    </location>
</feature>
<feature type="region of interest" description="Disordered" evidence="1">
    <location>
        <begin position="805"/>
        <end position="830"/>
    </location>
</feature>
<name>A0A1I8JMW4_9PLAT</name>
<organism evidence="2 3">
    <name type="scientific">Macrostomum lignano</name>
    <dbReference type="NCBI Taxonomy" id="282301"/>
    <lineage>
        <taxon>Eukaryota</taxon>
        <taxon>Metazoa</taxon>
        <taxon>Spiralia</taxon>
        <taxon>Lophotrochozoa</taxon>
        <taxon>Platyhelminthes</taxon>
        <taxon>Rhabditophora</taxon>
        <taxon>Macrostomorpha</taxon>
        <taxon>Macrostomida</taxon>
        <taxon>Macrostomidae</taxon>
        <taxon>Macrostomum</taxon>
    </lineage>
</organism>
<sequence length="830" mass="86879">LPRTKVTFLVSRRTAAGTTRGRRRPDLIQAASSDSLSDLCRGQLPPPALASGYAGFALLRSPAGPPVAAYLTDSGARAPMDPMDDESDYRGRGVVVIEKAGRRVPGHVVGGWRQSASQRGDDHPPSSVYQRCSLTAWPPGPRQATRRAVRLLKAQEGGPLLCCAACCQAPSPSSGGGNFMPSWVYWLPAACRCLLPGAQRGPWPGTPAPALSASPSLAAPTASPGRSPSSSRASSTAARRTRTAGCAGGDMITRCERRLPTGRLHPPTKAVALLKSLPLPNTVLLTVVSLAWHHCVTASGFVPLHIRNVALGFTETASLTALYSSLRSGSLLCWRISRPRGQTLAQLSWLTKSTDRLMPLCRLRTWGKCCRMQMQISEPGCRRHFRPPAARKRRSFGGVGRPEDVPEGAGQTGVHGDGAQDAGVNAGPLQCGEGGGLLLLQRVLRSGHVGQQQHGQVGWLAVQRECAGSLGARHAVGAGEPGSARRAARALPAARLQRPRPPVYSANAQPWRARTAQAERLAGGGRSPQRKRVACGGKWRVGWRAARCRRRSFSTRCIGSRSGRGSDCAMPPGVRSSGAAAAGRQLATTTGRAAAPVPLEGQAAGAVGLARRLREAQDEAPRLYAASASGSAGLSAATGGGGGGGDSGGESGGTRRLATAEARRAKASPGTLVASSRRSGSRLRLPRRRLDEAASLAGRGGGGSGCWRRRLGRRGGSRGRGRSRTHLPQQKLPRPGPTPPTSRRRQKRRGVRAIAPGSAVAGAQLALLAGEFLEGFADKTQQPSGLRGDDARGGGCGGSVWRLAQPGGQVLGSPRLTRRSRQAVKPPFLL</sequence>
<reference evidence="3" key="1">
    <citation type="submission" date="2016-11" db="UniProtKB">
        <authorList>
            <consortium name="WormBaseParasite"/>
        </authorList>
    </citation>
    <scope>IDENTIFICATION</scope>
</reference>
<feature type="compositionally biased region" description="Gly residues" evidence="1">
    <location>
        <begin position="638"/>
        <end position="652"/>
    </location>
</feature>
<evidence type="ECO:0000313" key="2">
    <source>
        <dbReference type="Proteomes" id="UP000095280"/>
    </source>
</evidence>
<proteinExistence type="predicted"/>
<dbReference type="Proteomes" id="UP000095280">
    <property type="component" value="Unplaced"/>
</dbReference>
<feature type="compositionally biased region" description="Low complexity" evidence="1">
    <location>
        <begin position="208"/>
        <end position="238"/>
    </location>
</feature>
<feature type="region of interest" description="Disordered" evidence="1">
    <location>
        <begin position="476"/>
        <end position="512"/>
    </location>
</feature>
<feature type="compositionally biased region" description="Low complexity" evidence="1">
    <location>
        <begin position="626"/>
        <end position="637"/>
    </location>
</feature>
<feature type="region of interest" description="Disordered" evidence="1">
    <location>
        <begin position="560"/>
        <end position="594"/>
    </location>
</feature>
<accession>A0A1I8JMW4</accession>
<dbReference type="AlphaFoldDB" id="A0A1I8JMW4"/>
<feature type="region of interest" description="Disordered" evidence="1">
    <location>
        <begin position="205"/>
        <end position="244"/>
    </location>
</feature>
<evidence type="ECO:0000256" key="1">
    <source>
        <dbReference type="SAM" id="MobiDB-lite"/>
    </source>
</evidence>
<evidence type="ECO:0000313" key="3">
    <source>
        <dbReference type="WBParaSite" id="snap_masked-unitig_20742-processed-gene-0.0-mRNA-1"/>
    </source>
</evidence>